<dbReference type="PANTHER" id="PTHR15184">
    <property type="entry name" value="ATP SYNTHASE"/>
    <property type="match status" value="1"/>
</dbReference>
<evidence type="ECO:0000256" key="8">
    <source>
        <dbReference type="ARBA" id="ARBA00022967"/>
    </source>
</evidence>
<dbReference type="PANTHER" id="PTHR15184:SF71">
    <property type="entry name" value="ATP SYNTHASE SUBUNIT BETA, MITOCHONDRIAL"/>
    <property type="match status" value="1"/>
</dbReference>
<keyword evidence="8 15" id="KW-1278">Translocase</keyword>
<dbReference type="InterPro" id="IPR000194">
    <property type="entry name" value="ATPase_F1/V1/A1_a/bsu_nucl-bd"/>
</dbReference>
<dbReference type="GO" id="GO:0005886">
    <property type="term" value="C:plasma membrane"/>
    <property type="evidence" value="ECO:0007669"/>
    <property type="project" value="UniProtKB-SubCell"/>
</dbReference>
<keyword evidence="6 15" id="KW-0375">Hydrogen ion transport</keyword>
<comment type="function">
    <text evidence="14">Produces ATP from ADP in the presence of a sodium ion gradient across the membrane. The beta chain is the catalytic subunit.</text>
</comment>
<dbReference type="HAMAP" id="MF_01347">
    <property type="entry name" value="ATP_synth_beta_bact"/>
    <property type="match status" value="1"/>
</dbReference>
<dbReference type="Gene3D" id="1.10.1140.10">
    <property type="entry name" value="Bovine Mitochondrial F1-atpase, Atp Synthase Beta Chain, Chain D, domain 3"/>
    <property type="match status" value="1"/>
</dbReference>
<dbReference type="CDD" id="cd18115">
    <property type="entry name" value="ATP-synt_F1_beta_N"/>
    <property type="match status" value="1"/>
</dbReference>
<dbReference type="EMBL" id="NGJU01000012">
    <property type="protein sequence ID" value="RST94986.1"/>
    <property type="molecule type" value="Genomic_DNA"/>
</dbReference>
<dbReference type="InterPro" id="IPR036121">
    <property type="entry name" value="ATPase_F1/V1/A1_a/bsu_N_sf"/>
</dbReference>
<evidence type="ECO:0000259" key="16">
    <source>
        <dbReference type="SMART" id="SM00382"/>
    </source>
</evidence>
<dbReference type="SUPFAM" id="SSF47917">
    <property type="entry name" value="C-terminal domain of alpha and beta subunits of F1 ATP synthase"/>
    <property type="match status" value="1"/>
</dbReference>
<name>A0A429ZMU6_9ENTE</name>
<keyword evidence="5 15" id="KW-0547">Nucleotide-binding</keyword>
<dbReference type="Gene3D" id="2.40.10.170">
    <property type="match status" value="1"/>
</dbReference>
<dbReference type="OrthoDB" id="9801639at2"/>
<evidence type="ECO:0000256" key="10">
    <source>
        <dbReference type="ARBA" id="ARBA00023136"/>
    </source>
</evidence>
<evidence type="ECO:0000256" key="11">
    <source>
        <dbReference type="ARBA" id="ARBA00023196"/>
    </source>
</evidence>
<dbReference type="PROSITE" id="PS00152">
    <property type="entry name" value="ATPASE_ALPHA_BETA"/>
    <property type="match status" value="1"/>
</dbReference>
<dbReference type="InterPro" id="IPR027417">
    <property type="entry name" value="P-loop_NTPase"/>
</dbReference>
<dbReference type="Proteomes" id="UP000287239">
    <property type="component" value="Unassembled WGS sequence"/>
</dbReference>
<keyword evidence="12 15" id="KW-0066">ATP synthesis</keyword>
<dbReference type="GeneID" id="98568497"/>
<dbReference type="SUPFAM" id="SSF52540">
    <property type="entry name" value="P-loop containing nucleoside triphosphate hydrolases"/>
    <property type="match status" value="1"/>
</dbReference>
<dbReference type="FunFam" id="1.10.1140.10:FF:000001">
    <property type="entry name" value="ATP synthase subunit beta"/>
    <property type="match status" value="1"/>
</dbReference>
<keyword evidence="3 15" id="KW-0813">Transport</keyword>
<dbReference type="Pfam" id="PF00006">
    <property type="entry name" value="ATP-synt_ab"/>
    <property type="match status" value="1"/>
</dbReference>
<evidence type="ECO:0000256" key="12">
    <source>
        <dbReference type="ARBA" id="ARBA00023310"/>
    </source>
</evidence>
<dbReference type="InterPro" id="IPR005722">
    <property type="entry name" value="ATP_synth_F1_bsu"/>
</dbReference>
<evidence type="ECO:0000256" key="9">
    <source>
        <dbReference type="ARBA" id="ARBA00023065"/>
    </source>
</evidence>
<dbReference type="CDD" id="cd18110">
    <property type="entry name" value="ATP-synt_F1_beta_C"/>
    <property type="match status" value="1"/>
</dbReference>
<keyword evidence="4 15" id="KW-1003">Cell membrane</keyword>
<organism evidence="17 18">
    <name type="scientific">Vagococcus salmoninarum</name>
    <dbReference type="NCBI Taxonomy" id="2739"/>
    <lineage>
        <taxon>Bacteria</taxon>
        <taxon>Bacillati</taxon>
        <taxon>Bacillota</taxon>
        <taxon>Bacilli</taxon>
        <taxon>Lactobacillales</taxon>
        <taxon>Enterococcaceae</taxon>
        <taxon>Vagococcus</taxon>
    </lineage>
</organism>
<dbReference type="Gene3D" id="3.40.50.300">
    <property type="entry name" value="P-loop containing nucleotide triphosphate hydrolases"/>
    <property type="match status" value="1"/>
</dbReference>
<evidence type="ECO:0000256" key="14">
    <source>
        <dbReference type="ARBA" id="ARBA00059242"/>
    </source>
</evidence>
<protein>
    <recommendedName>
        <fullName evidence="15">ATP synthase subunit beta</fullName>
        <ecNumber evidence="15">7.1.2.2</ecNumber>
    </recommendedName>
    <alternativeName>
        <fullName evidence="15">ATP synthase F1 sector subunit beta</fullName>
    </alternativeName>
    <alternativeName>
        <fullName evidence="15">F-ATPase subunit beta</fullName>
    </alternativeName>
</protein>
<evidence type="ECO:0000256" key="4">
    <source>
        <dbReference type="ARBA" id="ARBA00022475"/>
    </source>
</evidence>
<gene>
    <name evidence="15" type="primary">atpD</name>
    <name evidence="17" type="ORF">CBF35_08945</name>
</gene>
<dbReference type="FunFam" id="3.40.50.300:FF:000004">
    <property type="entry name" value="ATP synthase subunit beta"/>
    <property type="match status" value="1"/>
</dbReference>
<dbReference type="InterPro" id="IPR020003">
    <property type="entry name" value="ATPase_a/bsu_AS"/>
</dbReference>
<comment type="catalytic activity">
    <reaction evidence="15">
        <text>ATP + H2O + 4 H(+)(in) = ADP + phosphate + 5 H(+)(out)</text>
        <dbReference type="Rhea" id="RHEA:57720"/>
        <dbReference type="ChEBI" id="CHEBI:15377"/>
        <dbReference type="ChEBI" id="CHEBI:15378"/>
        <dbReference type="ChEBI" id="CHEBI:30616"/>
        <dbReference type="ChEBI" id="CHEBI:43474"/>
        <dbReference type="ChEBI" id="CHEBI:456216"/>
        <dbReference type="EC" id="7.1.2.2"/>
    </reaction>
</comment>
<evidence type="ECO:0000256" key="15">
    <source>
        <dbReference type="HAMAP-Rule" id="MF_01347"/>
    </source>
</evidence>
<dbReference type="Pfam" id="PF22919">
    <property type="entry name" value="ATP-synt_VA_C"/>
    <property type="match status" value="1"/>
</dbReference>
<dbReference type="SMART" id="SM00382">
    <property type="entry name" value="AAA"/>
    <property type="match status" value="1"/>
</dbReference>
<evidence type="ECO:0000313" key="18">
    <source>
        <dbReference type="Proteomes" id="UP000287239"/>
    </source>
</evidence>
<dbReference type="InterPro" id="IPR050053">
    <property type="entry name" value="ATPase_alpha/beta_chains"/>
</dbReference>
<evidence type="ECO:0000256" key="7">
    <source>
        <dbReference type="ARBA" id="ARBA00022840"/>
    </source>
</evidence>
<dbReference type="GO" id="GO:0046962">
    <property type="term" value="F:sodium-transporting ATPase activity, rotational mechanism"/>
    <property type="evidence" value="ECO:0007669"/>
    <property type="project" value="UniProtKB-EC"/>
</dbReference>
<feature type="binding site" evidence="15">
    <location>
        <begin position="154"/>
        <end position="161"/>
    </location>
    <ligand>
        <name>ATP</name>
        <dbReference type="ChEBI" id="CHEBI:30616"/>
    </ligand>
</feature>
<evidence type="ECO:0000256" key="2">
    <source>
        <dbReference type="ARBA" id="ARBA00008936"/>
    </source>
</evidence>
<sequence>MNSGKIVQVIGPVVDVEFPLDQSLPDINNALVVYKADSKQKVVLEVALELGDGIIRSIAMESTDGLQRGMEVLDTGASISVPVGKETLGRVFNVLGETIDLEKPFDDEIEKSSIHKKAPTFDQLATSTEILETGIKVIDLLAPYLKGGKVGLFGGAGVGKTVLIQELINNIAQEHGGISVFTGVGERTREGNDLYYEMKESGVIEKTAMVFGQMNEPPGARMRVALTGLTIAEYFRDVEGQDVLLFIDNIFRFTQAGSEVSALLGRMPSAVGYQPTLATEMGQLQERITSTQKGSITSIQAIYVPADDYTDPAPATAFAHLDATTNLERRLTEMGIYPAVDPLASTSGALAPEIVGVEHYKVATEVQHILQRYRELQDIIAILGMDELSDEEKILVGRARRVQFFLSQNFHVAEQFTGQVGSYVPVAETVRGFKEILDGKYDELPEEAFRSVGSIDAVIEKAQNLGY</sequence>
<comment type="catalytic activity">
    <reaction evidence="13">
        <text>4 Na(+)(in) + ATP + H2O = 4 Na(+)(out) + ADP + phosphate + H(+)</text>
        <dbReference type="Rhea" id="RHEA:58156"/>
        <dbReference type="ChEBI" id="CHEBI:15377"/>
        <dbReference type="ChEBI" id="CHEBI:15378"/>
        <dbReference type="ChEBI" id="CHEBI:29101"/>
        <dbReference type="ChEBI" id="CHEBI:30616"/>
        <dbReference type="ChEBI" id="CHEBI:43474"/>
        <dbReference type="ChEBI" id="CHEBI:456216"/>
        <dbReference type="EC" id="7.2.2.1"/>
    </reaction>
</comment>
<keyword evidence="7 15" id="KW-0067">ATP-binding</keyword>
<evidence type="ECO:0000313" key="17">
    <source>
        <dbReference type="EMBL" id="RST94986.1"/>
    </source>
</evidence>
<evidence type="ECO:0000256" key="5">
    <source>
        <dbReference type="ARBA" id="ARBA00022741"/>
    </source>
</evidence>
<dbReference type="InterPro" id="IPR004100">
    <property type="entry name" value="ATPase_F1/V1/A1_a/bsu_N"/>
</dbReference>
<evidence type="ECO:0000256" key="1">
    <source>
        <dbReference type="ARBA" id="ARBA00004202"/>
    </source>
</evidence>
<comment type="function">
    <text evidence="15">Produces ATP from ADP in the presence of a proton gradient across the membrane. The catalytic sites are hosted primarily by the beta subunits.</text>
</comment>
<dbReference type="RefSeq" id="WP_126780258.1">
    <property type="nucleotide sequence ID" value="NZ_CAUQJP010000030.1"/>
</dbReference>
<evidence type="ECO:0000256" key="13">
    <source>
        <dbReference type="ARBA" id="ARBA00052325"/>
    </source>
</evidence>
<dbReference type="InterPro" id="IPR024034">
    <property type="entry name" value="ATPase_F1/V1_b/a_C"/>
</dbReference>
<evidence type="ECO:0000256" key="6">
    <source>
        <dbReference type="ARBA" id="ARBA00022781"/>
    </source>
</evidence>
<dbReference type="GO" id="GO:0045259">
    <property type="term" value="C:proton-transporting ATP synthase complex"/>
    <property type="evidence" value="ECO:0007669"/>
    <property type="project" value="UniProtKB-KW"/>
</dbReference>
<comment type="caution">
    <text evidence="17">The sequence shown here is derived from an EMBL/GenBank/DDBJ whole genome shotgun (WGS) entry which is preliminary data.</text>
</comment>
<keyword evidence="18" id="KW-1185">Reference proteome</keyword>
<accession>A0A429ZMU6</accession>
<dbReference type="SUPFAM" id="SSF50615">
    <property type="entry name" value="N-terminal domain of alpha and beta subunits of F1 ATP synthase"/>
    <property type="match status" value="1"/>
</dbReference>
<dbReference type="NCBIfam" id="TIGR01039">
    <property type="entry name" value="atpD"/>
    <property type="match status" value="1"/>
</dbReference>
<dbReference type="FunFam" id="2.40.10.170:FF:000005">
    <property type="entry name" value="ATP synthase subunit beta"/>
    <property type="match status" value="1"/>
</dbReference>
<dbReference type="AlphaFoldDB" id="A0A429ZMU6"/>
<evidence type="ECO:0000256" key="3">
    <source>
        <dbReference type="ARBA" id="ARBA00022448"/>
    </source>
</evidence>
<dbReference type="EC" id="7.1.2.2" evidence="15"/>
<dbReference type="InterPro" id="IPR055190">
    <property type="entry name" value="ATP-synt_VA_C"/>
</dbReference>
<comment type="subcellular location">
    <subcellularLocation>
        <location evidence="1 15">Cell membrane</location>
        <topology evidence="1 15">Peripheral membrane protein</topology>
    </subcellularLocation>
</comment>
<dbReference type="CDD" id="cd01133">
    <property type="entry name" value="F1-ATPase_beta_CD"/>
    <property type="match status" value="1"/>
</dbReference>
<comment type="similarity">
    <text evidence="2 15">Belongs to the ATPase alpha/beta chains family.</text>
</comment>
<keyword evidence="9 15" id="KW-0406">Ion transport</keyword>
<feature type="domain" description="AAA+ ATPase" evidence="16">
    <location>
        <begin position="146"/>
        <end position="331"/>
    </location>
</feature>
<dbReference type="GO" id="GO:0005524">
    <property type="term" value="F:ATP binding"/>
    <property type="evidence" value="ECO:0007669"/>
    <property type="project" value="UniProtKB-UniRule"/>
</dbReference>
<dbReference type="Pfam" id="PF02874">
    <property type="entry name" value="ATP-synt_ab_N"/>
    <property type="match status" value="1"/>
</dbReference>
<keyword evidence="11 15" id="KW-0139">CF(1)</keyword>
<dbReference type="GO" id="GO:0046933">
    <property type="term" value="F:proton-transporting ATP synthase activity, rotational mechanism"/>
    <property type="evidence" value="ECO:0007669"/>
    <property type="project" value="UniProtKB-UniRule"/>
</dbReference>
<keyword evidence="10 15" id="KW-0472">Membrane</keyword>
<dbReference type="InterPro" id="IPR003593">
    <property type="entry name" value="AAA+_ATPase"/>
</dbReference>
<proteinExistence type="inferred from homology"/>
<reference evidence="17 18" key="1">
    <citation type="submission" date="2017-05" db="EMBL/GenBank/DDBJ databases">
        <title>Vagococcus spp. assemblies.</title>
        <authorList>
            <person name="Gulvik C.A."/>
        </authorList>
    </citation>
    <scope>NUCLEOTIDE SEQUENCE [LARGE SCALE GENOMIC DNA]</scope>
    <source>
        <strain evidence="17 18">NCFB 2777</strain>
    </source>
</reference>